<sequence length="92" mass="10017">MAADSGRYSMARPLARRRSLAGSIRICYTAAFEALLPFPPPPPPTPTSPRLCNWLGSGPVGGLRSHTRGRAAVGKLLCARLAAKRGRRRRRH</sequence>
<gene>
    <name evidence="1" type="ORF">PODLI_1B035341</name>
</gene>
<dbReference type="EMBL" id="OX395132">
    <property type="protein sequence ID" value="CAI5779338.1"/>
    <property type="molecule type" value="Genomic_DNA"/>
</dbReference>
<evidence type="ECO:0000313" key="2">
    <source>
        <dbReference type="Proteomes" id="UP001178461"/>
    </source>
</evidence>
<reference evidence="1" key="1">
    <citation type="submission" date="2022-12" db="EMBL/GenBank/DDBJ databases">
        <authorList>
            <person name="Alioto T."/>
            <person name="Alioto T."/>
            <person name="Gomez Garrido J."/>
        </authorList>
    </citation>
    <scope>NUCLEOTIDE SEQUENCE</scope>
</reference>
<accession>A0AA35KL18</accession>
<dbReference type="Proteomes" id="UP001178461">
    <property type="component" value="Chromosome 7"/>
</dbReference>
<evidence type="ECO:0000313" key="1">
    <source>
        <dbReference type="EMBL" id="CAI5779338.1"/>
    </source>
</evidence>
<organism evidence="1 2">
    <name type="scientific">Podarcis lilfordi</name>
    <name type="common">Lilford's wall lizard</name>
    <dbReference type="NCBI Taxonomy" id="74358"/>
    <lineage>
        <taxon>Eukaryota</taxon>
        <taxon>Metazoa</taxon>
        <taxon>Chordata</taxon>
        <taxon>Craniata</taxon>
        <taxon>Vertebrata</taxon>
        <taxon>Euteleostomi</taxon>
        <taxon>Lepidosauria</taxon>
        <taxon>Squamata</taxon>
        <taxon>Bifurcata</taxon>
        <taxon>Unidentata</taxon>
        <taxon>Episquamata</taxon>
        <taxon>Laterata</taxon>
        <taxon>Lacertibaenia</taxon>
        <taxon>Lacertidae</taxon>
        <taxon>Podarcis</taxon>
    </lineage>
</organism>
<name>A0AA35KL18_9SAUR</name>
<dbReference type="AlphaFoldDB" id="A0AA35KL18"/>
<proteinExistence type="predicted"/>
<protein>
    <submittedName>
        <fullName evidence="1">Uncharacterized protein</fullName>
    </submittedName>
</protein>
<keyword evidence="2" id="KW-1185">Reference proteome</keyword>